<feature type="region of interest" description="Disordered" evidence="2">
    <location>
        <begin position="1"/>
        <end position="34"/>
    </location>
</feature>
<proteinExistence type="inferred from homology"/>
<dbReference type="GO" id="GO:0005634">
    <property type="term" value="C:nucleus"/>
    <property type="evidence" value="ECO:0007669"/>
    <property type="project" value="TreeGrafter"/>
</dbReference>
<accession>A0A9P1N745</accession>
<reference evidence="3" key="1">
    <citation type="submission" date="2022-11" db="EMBL/GenBank/DDBJ databases">
        <authorList>
            <person name="Kikuchi T."/>
        </authorList>
    </citation>
    <scope>NUCLEOTIDE SEQUENCE</scope>
    <source>
        <strain evidence="3">PS1010</strain>
    </source>
</reference>
<sequence>MTIMPTVGEGDANNNSIDEEQYGNPDKLSEDEREQIKEQFDTAFSAGAEKAEGLIDPSGRIILIENGGCPWKEHFFEIEAEKNIRDDNITYILFGDSTANSWRVQAIPTDKNASFENRLPLPANWRGLRDEELSKESGIDGGVFVHISGFIGGNLTKEGAILMARKALEIGAQEPNETNAKKMKLDN</sequence>
<dbReference type="PANTHER" id="PTHR11215:SF1">
    <property type="entry name" value="MYG1 EXONUCLEASE"/>
    <property type="match status" value="1"/>
</dbReference>
<name>A0A9P1N745_9PELO</name>
<comment type="similarity">
    <text evidence="1">Belongs to the MYG1 family.</text>
</comment>
<dbReference type="Pfam" id="PF03690">
    <property type="entry name" value="MYG1_exonuc"/>
    <property type="match status" value="1"/>
</dbReference>
<comment type="caution">
    <text evidence="3">The sequence shown here is derived from an EMBL/GenBank/DDBJ whole genome shotgun (WGS) entry which is preliminary data.</text>
</comment>
<dbReference type="PANTHER" id="PTHR11215">
    <property type="entry name" value="METAL DEPENDENT HYDROLASE - RELATED"/>
    <property type="match status" value="1"/>
</dbReference>
<organism evidence="3 4">
    <name type="scientific">Caenorhabditis angaria</name>
    <dbReference type="NCBI Taxonomy" id="860376"/>
    <lineage>
        <taxon>Eukaryota</taxon>
        <taxon>Metazoa</taxon>
        <taxon>Ecdysozoa</taxon>
        <taxon>Nematoda</taxon>
        <taxon>Chromadorea</taxon>
        <taxon>Rhabditida</taxon>
        <taxon>Rhabditina</taxon>
        <taxon>Rhabditomorpha</taxon>
        <taxon>Rhabditoidea</taxon>
        <taxon>Rhabditidae</taxon>
        <taxon>Peloderinae</taxon>
        <taxon>Caenorhabditis</taxon>
    </lineage>
</organism>
<evidence type="ECO:0000313" key="3">
    <source>
        <dbReference type="EMBL" id="CAI5450252.1"/>
    </source>
</evidence>
<dbReference type="EMBL" id="CANHGI010000005">
    <property type="protein sequence ID" value="CAI5450252.1"/>
    <property type="molecule type" value="Genomic_DNA"/>
</dbReference>
<dbReference type="InterPro" id="IPR003226">
    <property type="entry name" value="MYG1_exonuclease"/>
</dbReference>
<dbReference type="Proteomes" id="UP001152747">
    <property type="component" value="Unassembled WGS sequence"/>
</dbReference>
<dbReference type="OrthoDB" id="10265310at2759"/>
<keyword evidence="4" id="KW-1185">Reference proteome</keyword>
<evidence type="ECO:0000256" key="2">
    <source>
        <dbReference type="SAM" id="MobiDB-lite"/>
    </source>
</evidence>
<evidence type="ECO:0000313" key="4">
    <source>
        <dbReference type="Proteomes" id="UP001152747"/>
    </source>
</evidence>
<dbReference type="AlphaFoldDB" id="A0A9P1N745"/>
<gene>
    <name evidence="3" type="ORF">CAMP_LOCUS12889</name>
</gene>
<evidence type="ECO:0000256" key="1">
    <source>
        <dbReference type="ARBA" id="ARBA00010105"/>
    </source>
</evidence>
<dbReference type="GO" id="GO:0005737">
    <property type="term" value="C:cytoplasm"/>
    <property type="evidence" value="ECO:0007669"/>
    <property type="project" value="TreeGrafter"/>
</dbReference>
<protein>
    <submittedName>
        <fullName evidence="3">Uncharacterized protein</fullName>
    </submittedName>
</protein>